<dbReference type="InterPro" id="IPR009061">
    <property type="entry name" value="DNA-bd_dom_put_sf"/>
</dbReference>
<dbReference type="InterPro" id="IPR047057">
    <property type="entry name" value="MerR_fam"/>
</dbReference>
<dbReference type="InterPro" id="IPR000551">
    <property type="entry name" value="MerR-type_HTH_dom"/>
</dbReference>
<accession>A0ABQ3XE74</accession>
<comment type="caution">
    <text evidence="3">The sequence shown here is derived from an EMBL/GenBank/DDBJ whole genome shotgun (WGS) entry which is preliminary data.</text>
</comment>
<dbReference type="PANTHER" id="PTHR30204">
    <property type="entry name" value="REDOX-CYCLING DRUG-SENSING TRANSCRIPTIONAL ACTIVATOR SOXR"/>
    <property type="match status" value="1"/>
</dbReference>
<keyword evidence="1" id="KW-0238">DNA-binding</keyword>
<dbReference type="PRINTS" id="PR00040">
    <property type="entry name" value="HTHMERR"/>
</dbReference>
<evidence type="ECO:0000313" key="3">
    <source>
        <dbReference type="EMBL" id="GID56803.1"/>
    </source>
</evidence>
<gene>
    <name evidence="3" type="ORF">Aco03nite_052070</name>
</gene>
<name>A0ABQ3XE74_9ACTN</name>
<evidence type="ECO:0000259" key="2">
    <source>
        <dbReference type="PROSITE" id="PS50937"/>
    </source>
</evidence>
<dbReference type="CDD" id="cd00592">
    <property type="entry name" value="HTH_MerR-like"/>
    <property type="match status" value="1"/>
</dbReference>
<keyword evidence="4" id="KW-1185">Reference proteome</keyword>
<dbReference type="SMART" id="SM00422">
    <property type="entry name" value="HTH_MERR"/>
    <property type="match status" value="1"/>
</dbReference>
<feature type="domain" description="HTH merR-type" evidence="2">
    <location>
        <begin position="1"/>
        <end position="68"/>
    </location>
</feature>
<protein>
    <submittedName>
        <fullName evidence="3">MerR family transcriptional regulator</fullName>
    </submittedName>
</protein>
<proteinExistence type="predicted"/>
<dbReference type="EMBL" id="BOMG01000063">
    <property type="protein sequence ID" value="GID56803.1"/>
    <property type="molecule type" value="Genomic_DNA"/>
</dbReference>
<evidence type="ECO:0000256" key="1">
    <source>
        <dbReference type="ARBA" id="ARBA00023125"/>
    </source>
</evidence>
<reference evidence="3 4" key="1">
    <citation type="submission" date="2021-01" db="EMBL/GenBank/DDBJ databases">
        <title>Whole genome shotgun sequence of Actinoplanes couchii NBRC 106145.</title>
        <authorList>
            <person name="Komaki H."/>
            <person name="Tamura T."/>
        </authorList>
    </citation>
    <scope>NUCLEOTIDE SEQUENCE [LARGE SCALE GENOMIC DNA]</scope>
    <source>
        <strain evidence="3 4">NBRC 106145</strain>
    </source>
</reference>
<dbReference type="Gene3D" id="1.10.1660.10">
    <property type="match status" value="1"/>
</dbReference>
<sequence length="319" mass="35179">MIGEVARRTGLSVSAIRFYADEGIVPASGFNSAGHRLYDVTAVARLELIRTLRELGTGLEEIRRLLAGETTLRYLIAEHLELVERQGRELQARRSVLRALNRDLPPVDRSGLMHRLVSMSDQERERLVDDFWAEAGADLPADFAERLGTTRPRLPEDPTGEQLDAWIELADLLKDTDFRAAVRDYLRETHTGFPGASVMTSAPVQDYIHAGQGTMTRILDAYRSGLPAGSDYARELAGRLAAESAAAVGLDDSPERRERLAAAYLMLEEIGDGSDHEPFQATHGRYLELVTRVNAPAPNPYADVDLKGLSGWMATALGR</sequence>
<evidence type="ECO:0000313" key="4">
    <source>
        <dbReference type="Proteomes" id="UP000612282"/>
    </source>
</evidence>
<dbReference type="SUPFAM" id="SSF46955">
    <property type="entry name" value="Putative DNA-binding domain"/>
    <property type="match status" value="1"/>
</dbReference>
<dbReference type="Proteomes" id="UP000612282">
    <property type="component" value="Unassembled WGS sequence"/>
</dbReference>
<dbReference type="Pfam" id="PF13411">
    <property type="entry name" value="MerR_1"/>
    <property type="match status" value="1"/>
</dbReference>
<dbReference type="PROSITE" id="PS50937">
    <property type="entry name" value="HTH_MERR_2"/>
    <property type="match status" value="1"/>
</dbReference>
<dbReference type="PANTHER" id="PTHR30204:SF93">
    <property type="entry name" value="HTH MERR-TYPE DOMAIN-CONTAINING PROTEIN"/>
    <property type="match status" value="1"/>
</dbReference>
<organism evidence="3 4">
    <name type="scientific">Actinoplanes couchii</name>
    <dbReference type="NCBI Taxonomy" id="403638"/>
    <lineage>
        <taxon>Bacteria</taxon>
        <taxon>Bacillati</taxon>
        <taxon>Actinomycetota</taxon>
        <taxon>Actinomycetes</taxon>
        <taxon>Micromonosporales</taxon>
        <taxon>Micromonosporaceae</taxon>
        <taxon>Actinoplanes</taxon>
    </lineage>
</organism>